<accession>A0A1E2SL30</accession>
<dbReference type="GO" id="GO:0016747">
    <property type="term" value="F:acyltransferase activity, transferring groups other than amino-acyl groups"/>
    <property type="evidence" value="ECO:0007669"/>
    <property type="project" value="InterPro"/>
</dbReference>
<feature type="transmembrane region" description="Helical" evidence="2">
    <location>
        <begin position="79"/>
        <end position="99"/>
    </location>
</feature>
<feature type="transmembrane region" description="Helical" evidence="2">
    <location>
        <begin position="41"/>
        <end position="59"/>
    </location>
</feature>
<keyword evidence="2" id="KW-0812">Transmembrane</keyword>
<evidence type="ECO:0000259" key="3">
    <source>
        <dbReference type="Pfam" id="PF01757"/>
    </source>
</evidence>
<dbReference type="GO" id="GO:0016020">
    <property type="term" value="C:membrane"/>
    <property type="evidence" value="ECO:0007669"/>
    <property type="project" value="TreeGrafter"/>
</dbReference>
<feature type="region of interest" description="Disordered" evidence="1">
    <location>
        <begin position="186"/>
        <end position="218"/>
    </location>
</feature>
<dbReference type="InterPro" id="IPR050879">
    <property type="entry name" value="Acyltransferase_3"/>
</dbReference>
<dbReference type="AlphaFoldDB" id="A0A1E2SL30"/>
<name>A0A1E2SL30_LEIXY</name>
<protein>
    <recommendedName>
        <fullName evidence="3">Acyltransferase 3 domain-containing protein</fullName>
    </recommendedName>
</protein>
<feature type="region of interest" description="Disordered" evidence="1">
    <location>
        <begin position="268"/>
        <end position="293"/>
    </location>
</feature>
<evidence type="ECO:0000313" key="5">
    <source>
        <dbReference type="Proteomes" id="UP000094426"/>
    </source>
</evidence>
<evidence type="ECO:0000256" key="1">
    <source>
        <dbReference type="SAM" id="MobiDB-lite"/>
    </source>
</evidence>
<dbReference type="InterPro" id="IPR002656">
    <property type="entry name" value="Acyl_transf_3_dom"/>
</dbReference>
<proteinExistence type="predicted"/>
<dbReference type="EMBL" id="LNZG01000013">
    <property type="protein sequence ID" value="ODA90348.1"/>
    <property type="molecule type" value="Genomic_DNA"/>
</dbReference>
<feature type="domain" description="Acyltransferase 3" evidence="3">
    <location>
        <begin position="13"/>
        <end position="129"/>
    </location>
</feature>
<sequence>MIALSMPLFSRFGAWFRPLAMCVGFAGILVAAFVTPATSGFPAPWSALAVLSTALILAFPWQPRRFAALNPLTNPVSGYIGDISYSLYLWHFPAIILVTEGFRGLPGQGTPIPAIVAIAVSFVLAALSYRFVEEPVRKSSWLEPGKRRSASSVQRLRVVGLGALTIVSCFAVVAAFAVNRAGSAQAVDNTPSAGATATAPDTTANQGGETGAAKTELQSKLSAALQATSWPQLDTDPGDPQRPAARSALRRVLLLQIQAGILHLRRPLRPENGGARRRLDRGSLSSRARRGLRSGRVEARNRCVLRLPVHRPASGRQSCGSRRLREAEECRSRACHIDQSRPRHRCEHLPPQ</sequence>
<dbReference type="Pfam" id="PF01757">
    <property type="entry name" value="Acyl_transf_3"/>
    <property type="match status" value="1"/>
</dbReference>
<reference evidence="4 5" key="1">
    <citation type="submission" date="2015-11" db="EMBL/GenBank/DDBJ databases">
        <authorList>
            <person name="Zhang Y."/>
            <person name="Guo Z."/>
        </authorList>
    </citation>
    <scope>NUCLEOTIDE SEQUENCE [LARGE SCALE GENOMIC DNA]</scope>
    <source>
        <strain evidence="5">gdw1</strain>
    </source>
</reference>
<dbReference type="PANTHER" id="PTHR23028:SF53">
    <property type="entry name" value="ACYL_TRANSF_3 DOMAIN-CONTAINING PROTEIN"/>
    <property type="match status" value="1"/>
</dbReference>
<feature type="transmembrane region" description="Helical" evidence="2">
    <location>
        <begin position="111"/>
        <end position="132"/>
    </location>
</feature>
<dbReference type="PANTHER" id="PTHR23028">
    <property type="entry name" value="ACETYLTRANSFERASE"/>
    <property type="match status" value="1"/>
</dbReference>
<gene>
    <name evidence="4" type="ORF">ATY41_10195</name>
</gene>
<keyword evidence="2" id="KW-0472">Membrane</keyword>
<feature type="transmembrane region" description="Helical" evidence="2">
    <location>
        <begin position="12"/>
        <end position="35"/>
    </location>
</feature>
<feature type="compositionally biased region" description="Low complexity" evidence="1">
    <location>
        <begin position="190"/>
        <end position="204"/>
    </location>
</feature>
<dbReference type="OrthoDB" id="3404679at2"/>
<organism evidence="4 5">
    <name type="scientific">Leifsonia xyli subsp. xyli</name>
    <dbReference type="NCBI Taxonomy" id="59736"/>
    <lineage>
        <taxon>Bacteria</taxon>
        <taxon>Bacillati</taxon>
        <taxon>Actinomycetota</taxon>
        <taxon>Actinomycetes</taxon>
        <taxon>Micrococcales</taxon>
        <taxon>Microbacteriaceae</taxon>
        <taxon>Leifsonia</taxon>
    </lineage>
</organism>
<comment type="caution">
    <text evidence="4">The sequence shown here is derived from an EMBL/GenBank/DDBJ whole genome shotgun (WGS) entry which is preliminary data.</text>
</comment>
<dbReference type="Proteomes" id="UP000094426">
    <property type="component" value="Unassembled WGS sequence"/>
</dbReference>
<feature type="transmembrane region" description="Helical" evidence="2">
    <location>
        <begin position="156"/>
        <end position="178"/>
    </location>
</feature>
<keyword evidence="2" id="KW-1133">Transmembrane helix</keyword>
<evidence type="ECO:0000313" key="4">
    <source>
        <dbReference type="EMBL" id="ODA90348.1"/>
    </source>
</evidence>
<evidence type="ECO:0000256" key="2">
    <source>
        <dbReference type="SAM" id="Phobius"/>
    </source>
</evidence>
<dbReference type="GO" id="GO:0009103">
    <property type="term" value="P:lipopolysaccharide biosynthetic process"/>
    <property type="evidence" value="ECO:0007669"/>
    <property type="project" value="TreeGrafter"/>
</dbReference>